<keyword evidence="3" id="KW-0114">cAMP</keyword>
<dbReference type="AlphaFoldDB" id="A0AAV4SHF4"/>
<proteinExistence type="predicted"/>
<evidence type="ECO:0000256" key="3">
    <source>
        <dbReference type="ARBA" id="ARBA00023149"/>
    </source>
</evidence>
<gene>
    <name evidence="5" type="primary">dnc</name>
    <name evidence="5" type="ORF">CEXT_453191</name>
</gene>
<dbReference type="EC" id="3.1.4.53" evidence="1"/>
<evidence type="ECO:0000256" key="1">
    <source>
        <dbReference type="ARBA" id="ARBA00012276"/>
    </source>
</evidence>
<keyword evidence="6" id="KW-1185">Reference proteome</keyword>
<comment type="caution">
    <text evidence="5">The sequence shown here is derived from an EMBL/GenBank/DDBJ whole genome shotgun (WGS) entry which is preliminary data.</text>
</comment>
<protein>
    <recommendedName>
        <fullName evidence="1">3',5'-cyclic-AMP phosphodiesterase</fullName>
        <ecNumber evidence="1">3.1.4.53</ecNumber>
    </recommendedName>
</protein>
<sequence>MRENKRFLLETMRPCAGKQPVWQLRVLTGTDANARLVKERQLRSDNALAGRRLSNANTSPKQLSDEDFSKLASETLAELDWCLDQLENIHSHRSVGDMASSKFKRMLNRELSNFSDSKSGNQVSEYICNTFFGISRQPLERRELLEVRYEESFLRANGFKEA</sequence>
<dbReference type="InterPro" id="IPR040844">
    <property type="entry name" value="PDE4_UCR"/>
</dbReference>
<evidence type="ECO:0000259" key="4">
    <source>
        <dbReference type="Pfam" id="PF18100"/>
    </source>
</evidence>
<dbReference type="Pfam" id="PF18100">
    <property type="entry name" value="PDE4_UCR"/>
    <property type="match status" value="1"/>
</dbReference>
<dbReference type="GO" id="GO:0004115">
    <property type="term" value="F:3',5'-cyclic-AMP phosphodiesterase activity"/>
    <property type="evidence" value="ECO:0007669"/>
    <property type="project" value="UniProtKB-EC"/>
</dbReference>
<keyword evidence="2" id="KW-0378">Hydrolase</keyword>
<evidence type="ECO:0000256" key="2">
    <source>
        <dbReference type="ARBA" id="ARBA00022801"/>
    </source>
</evidence>
<organism evidence="5 6">
    <name type="scientific">Caerostris extrusa</name>
    <name type="common">Bark spider</name>
    <name type="synonym">Caerostris bankana</name>
    <dbReference type="NCBI Taxonomy" id="172846"/>
    <lineage>
        <taxon>Eukaryota</taxon>
        <taxon>Metazoa</taxon>
        <taxon>Ecdysozoa</taxon>
        <taxon>Arthropoda</taxon>
        <taxon>Chelicerata</taxon>
        <taxon>Arachnida</taxon>
        <taxon>Araneae</taxon>
        <taxon>Araneomorphae</taxon>
        <taxon>Entelegynae</taxon>
        <taxon>Araneoidea</taxon>
        <taxon>Araneidae</taxon>
        <taxon>Caerostris</taxon>
    </lineage>
</organism>
<dbReference type="EMBL" id="BPLR01009697">
    <property type="protein sequence ID" value="GIY33863.1"/>
    <property type="molecule type" value="Genomic_DNA"/>
</dbReference>
<accession>A0AAV4SHF4</accession>
<name>A0AAV4SHF4_CAEEX</name>
<evidence type="ECO:0000313" key="6">
    <source>
        <dbReference type="Proteomes" id="UP001054945"/>
    </source>
</evidence>
<dbReference type="Proteomes" id="UP001054945">
    <property type="component" value="Unassembled WGS sequence"/>
</dbReference>
<feature type="domain" description="Phosphodiesterase 4 upstream conserved regions (UCR)" evidence="4">
    <location>
        <begin position="56"/>
        <end position="132"/>
    </location>
</feature>
<reference evidence="5 6" key="1">
    <citation type="submission" date="2021-06" db="EMBL/GenBank/DDBJ databases">
        <title>Caerostris extrusa draft genome.</title>
        <authorList>
            <person name="Kono N."/>
            <person name="Arakawa K."/>
        </authorList>
    </citation>
    <scope>NUCLEOTIDE SEQUENCE [LARGE SCALE GENOMIC DNA]</scope>
</reference>
<evidence type="ECO:0000313" key="5">
    <source>
        <dbReference type="EMBL" id="GIY33863.1"/>
    </source>
</evidence>